<dbReference type="InterPro" id="IPR012337">
    <property type="entry name" value="RNaseH-like_sf"/>
</dbReference>
<dbReference type="Gene3D" id="1.10.340.70">
    <property type="match status" value="1"/>
</dbReference>
<dbReference type="PROSITE" id="PS50994">
    <property type="entry name" value="INTEGRASE"/>
    <property type="match status" value="1"/>
</dbReference>
<organism evidence="3 4">
    <name type="scientific">Necator americanus</name>
    <name type="common">Human hookworm</name>
    <dbReference type="NCBI Taxonomy" id="51031"/>
    <lineage>
        <taxon>Eukaryota</taxon>
        <taxon>Metazoa</taxon>
        <taxon>Ecdysozoa</taxon>
        <taxon>Nematoda</taxon>
        <taxon>Chromadorea</taxon>
        <taxon>Rhabditida</taxon>
        <taxon>Rhabditina</taxon>
        <taxon>Rhabditomorpha</taxon>
        <taxon>Strongyloidea</taxon>
        <taxon>Ancylostomatidae</taxon>
        <taxon>Bunostominae</taxon>
        <taxon>Necator</taxon>
    </lineage>
</organism>
<comment type="caution">
    <text evidence="3">The sequence shown here is derived from an EMBL/GenBank/DDBJ whole genome shotgun (WGS) entry which is preliminary data.</text>
</comment>
<evidence type="ECO:0000259" key="2">
    <source>
        <dbReference type="PROSITE" id="PS50994"/>
    </source>
</evidence>
<evidence type="ECO:0000313" key="4">
    <source>
        <dbReference type="Proteomes" id="UP001303046"/>
    </source>
</evidence>
<dbReference type="PANTHER" id="PTHR47331">
    <property type="entry name" value="PHD-TYPE DOMAIN-CONTAINING PROTEIN"/>
    <property type="match status" value="1"/>
</dbReference>
<feature type="region of interest" description="Disordered" evidence="1">
    <location>
        <begin position="531"/>
        <end position="555"/>
    </location>
</feature>
<feature type="region of interest" description="Disordered" evidence="1">
    <location>
        <begin position="461"/>
        <end position="491"/>
    </location>
</feature>
<dbReference type="Pfam" id="PF17921">
    <property type="entry name" value="Integrase_H2C2"/>
    <property type="match status" value="1"/>
</dbReference>
<gene>
    <name evidence="3" type="primary">Necator_chrII.g7066</name>
    <name evidence="3" type="ORF">RB195_019273</name>
</gene>
<reference evidence="3 4" key="1">
    <citation type="submission" date="2023-08" db="EMBL/GenBank/DDBJ databases">
        <title>A Necator americanus chromosomal reference genome.</title>
        <authorList>
            <person name="Ilik V."/>
            <person name="Petrzelkova K.J."/>
            <person name="Pardy F."/>
            <person name="Fuh T."/>
            <person name="Niatou-Singa F.S."/>
            <person name="Gouil Q."/>
            <person name="Baker L."/>
            <person name="Ritchie M.E."/>
            <person name="Jex A.R."/>
            <person name="Gazzola D."/>
            <person name="Li H."/>
            <person name="Toshio Fujiwara R."/>
            <person name="Zhan B."/>
            <person name="Aroian R.V."/>
            <person name="Pafco B."/>
            <person name="Schwarz E.M."/>
        </authorList>
    </citation>
    <scope>NUCLEOTIDE SEQUENCE [LARGE SCALE GENOMIC DNA]</scope>
    <source>
        <strain evidence="3 4">Aroian</strain>
        <tissue evidence="3">Whole animal</tissue>
    </source>
</reference>
<dbReference type="PANTHER" id="PTHR47331:SF2">
    <property type="match status" value="1"/>
</dbReference>
<dbReference type="InterPro" id="IPR001584">
    <property type="entry name" value="Integrase_cat-core"/>
</dbReference>
<evidence type="ECO:0000313" key="3">
    <source>
        <dbReference type="EMBL" id="KAK6736483.1"/>
    </source>
</evidence>
<proteinExistence type="predicted"/>
<name>A0ABR1CDF4_NECAM</name>
<dbReference type="InterPro" id="IPR041588">
    <property type="entry name" value="Integrase_H2C2"/>
</dbReference>
<accession>A0ABR1CDF4</accession>
<evidence type="ECO:0000256" key="1">
    <source>
        <dbReference type="SAM" id="MobiDB-lite"/>
    </source>
</evidence>
<dbReference type="Proteomes" id="UP001303046">
    <property type="component" value="Unassembled WGS sequence"/>
</dbReference>
<protein>
    <recommendedName>
        <fullName evidence="2">Integrase catalytic domain-containing protein</fullName>
    </recommendedName>
</protein>
<dbReference type="EMBL" id="JAVFWL010000002">
    <property type="protein sequence ID" value="KAK6736483.1"/>
    <property type="molecule type" value="Genomic_DNA"/>
</dbReference>
<dbReference type="SUPFAM" id="SSF53098">
    <property type="entry name" value="Ribonuclease H-like"/>
    <property type="match status" value="1"/>
</dbReference>
<dbReference type="Gene3D" id="3.30.420.10">
    <property type="entry name" value="Ribonuclease H-like superfamily/Ribonuclease H"/>
    <property type="match status" value="1"/>
</dbReference>
<sequence>MDFALPQNLCPEAQHEFQAVSVLPTQPYESPLRFRTTSSYLKLIRSTAYVLKFIKALFLKTRIRNYTLNLATVVLSKDVSASEITNAETLLIMEHYRESESTLKRLPLDKYNAHHAADGLTRCPNRLDHARTSSQSSAPIFLIPEHHFVHLLVMYHHKTRFHSGVHATIAALRTSYFIPSIKTTITRILRFCTVCRRAQGHAYRYPEMSSLPPERVNRSRPFQNAKIWIYLFTCMATRAVHLELVHNNTAFEFLLAFRRFIARRGTPDLIISDNATTFRSANDSLQSTIYNRRDIENISAQLANRKIEWKLITPLSPWKGGFYERLVGLFKSAFKKAIKHTLLSLSQFQTLVAEIEAVFNSRPLLSISDTSSSPHVLRPIEFVSPQVELQLPPPHHNPLYIPPNCLSEWYKETLAVLNNFCDIWYKDYLSAISARHQHRIHQGRSIDQGDSFHRSTNQLHPLEISAKEDPRPKKSRQQLQPTRIQPPRAAKRPLPCRAAACRAAAHVEPLNSIVEPPSCRAAVVEPLLSMSSRCTTPSPPTQHRPRGQPSVKRTSTTPRIVYVVIRQDLCLRAYTCRPVG</sequence>
<dbReference type="InterPro" id="IPR036397">
    <property type="entry name" value="RNaseH_sf"/>
</dbReference>
<keyword evidence="4" id="KW-1185">Reference proteome</keyword>
<feature type="domain" description="Integrase catalytic" evidence="2">
    <location>
        <begin position="202"/>
        <end position="382"/>
    </location>
</feature>